<sequence length="108" mass="12135">MMPHTKIGPLTILSHSLSLTLEILAIEASQTSNSKHSICSIFMEKFYIIGYHGDPSYPMSSLAQFRVGIVANIQLFTFFVHLISCSLKENLQGSLNELLIYRGSSRNW</sequence>
<comment type="caution">
    <text evidence="2">The sequence shown here is derived from an EMBL/GenBank/DDBJ whole genome shotgun (WGS) entry which is preliminary data.</text>
</comment>
<keyword evidence="3" id="KW-1185">Reference proteome</keyword>
<accession>A0ABC8UT17</accession>
<dbReference type="Proteomes" id="UP001642360">
    <property type="component" value="Unassembled WGS sequence"/>
</dbReference>
<reference evidence="2 3" key="1">
    <citation type="submission" date="2024-02" db="EMBL/GenBank/DDBJ databases">
        <authorList>
            <person name="Vignale AGUSTIN F."/>
            <person name="Sosa J E."/>
            <person name="Modenutti C."/>
        </authorList>
    </citation>
    <scope>NUCLEOTIDE SEQUENCE [LARGE SCALE GENOMIC DNA]</scope>
</reference>
<gene>
    <name evidence="2" type="ORF">ILEXP_LOCUS54520</name>
</gene>
<evidence type="ECO:0000313" key="2">
    <source>
        <dbReference type="EMBL" id="CAK9184217.1"/>
    </source>
</evidence>
<proteinExistence type="predicted"/>
<evidence type="ECO:0000313" key="3">
    <source>
        <dbReference type="Proteomes" id="UP001642360"/>
    </source>
</evidence>
<feature type="signal peptide" evidence="1">
    <location>
        <begin position="1"/>
        <end position="25"/>
    </location>
</feature>
<protein>
    <submittedName>
        <fullName evidence="2">Uncharacterized protein</fullName>
    </submittedName>
</protein>
<dbReference type="AlphaFoldDB" id="A0ABC8UT17"/>
<evidence type="ECO:0000256" key="1">
    <source>
        <dbReference type="SAM" id="SignalP"/>
    </source>
</evidence>
<name>A0ABC8UT17_9AQUA</name>
<feature type="chain" id="PRO_5044816070" evidence="1">
    <location>
        <begin position="26"/>
        <end position="108"/>
    </location>
</feature>
<organism evidence="2 3">
    <name type="scientific">Ilex paraguariensis</name>
    <name type="common">yerba mate</name>
    <dbReference type="NCBI Taxonomy" id="185542"/>
    <lineage>
        <taxon>Eukaryota</taxon>
        <taxon>Viridiplantae</taxon>
        <taxon>Streptophyta</taxon>
        <taxon>Embryophyta</taxon>
        <taxon>Tracheophyta</taxon>
        <taxon>Spermatophyta</taxon>
        <taxon>Magnoliopsida</taxon>
        <taxon>eudicotyledons</taxon>
        <taxon>Gunneridae</taxon>
        <taxon>Pentapetalae</taxon>
        <taxon>asterids</taxon>
        <taxon>campanulids</taxon>
        <taxon>Aquifoliales</taxon>
        <taxon>Aquifoliaceae</taxon>
        <taxon>Ilex</taxon>
    </lineage>
</organism>
<keyword evidence="1" id="KW-0732">Signal</keyword>
<dbReference type="EMBL" id="CAUOFW020008882">
    <property type="protein sequence ID" value="CAK9184217.1"/>
    <property type="molecule type" value="Genomic_DNA"/>
</dbReference>